<dbReference type="STRING" id="870482.SAMN04487987_11217"/>
<dbReference type="Proteomes" id="UP000199439">
    <property type="component" value="Unassembled WGS sequence"/>
</dbReference>
<dbReference type="OrthoDB" id="1348500at2"/>
<dbReference type="EMBL" id="FOMI01000012">
    <property type="protein sequence ID" value="SFD39411.1"/>
    <property type="molecule type" value="Genomic_DNA"/>
</dbReference>
<evidence type="ECO:0000313" key="1">
    <source>
        <dbReference type="EMBL" id="SFD39411.1"/>
    </source>
</evidence>
<reference evidence="2" key="1">
    <citation type="submission" date="2016-10" db="EMBL/GenBank/DDBJ databases">
        <authorList>
            <person name="Varghese N."/>
            <person name="Submissions S."/>
        </authorList>
    </citation>
    <scope>NUCLEOTIDE SEQUENCE [LARGE SCALE GENOMIC DNA]</scope>
    <source>
        <strain evidence="2">DSM 25730</strain>
    </source>
</reference>
<keyword evidence="2" id="KW-1185">Reference proteome</keyword>
<organism evidence="1 2">
    <name type="scientific">Algibacter pectinivorans</name>
    <dbReference type="NCBI Taxonomy" id="870482"/>
    <lineage>
        <taxon>Bacteria</taxon>
        <taxon>Pseudomonadati</taxon>
        <taxon>Bacteroidota</taxon>
        <taxon>Flavobacteriia</taxon>
        <taxon>Flavobacteriales</taxon>
        <taxon>Flavobacteriaceae</taxon>
        <taxon>Algibacter</taxon>
    </lineage>
</organism>
<evidence type="ECO:0000313" key="2">
    <source>
        <dbReference type="Proteomes" id="UP000199439"/>
    </source>
</evidence>
<dbReference type="AlphaFoldDB" id="A0A1I1RYN7"/>
<protein>
    <recommendedName>
        <fullName evidence="3">DUF3299 domain-containing protein</fullName>
    </recommendedName>
</protein>
<dbReference type="RefSeq" id="WP_092853579.1">
    <property type="nucleotide sequence ID" value="NZ_FOMI01000012.1"/>
</dbReference>
<name>A0A1I1RYN7_9FLAO</name>
<sequence length="145" mass="16530">MKNKILALFILLSTSVCTSQKKITWEDLSKVQFTEKYFSQYDAYFLYPKFMASIKELESKQITILGYFLNIDPKDKIYILSKGPMSSCFFCGVGGPETAIELKFLSNQTFKTDDIISVTGTLKLNSDDIEHFNYILTNCVATLVK</sequence>
<accession>A0A1I1RYN7</accession>
<proteinExistence type="predicted"/>
<evidence type="ECO:0008006" key="3">
    <source>
        <dbReference type="Google" id="ProtNLM"/>
    </source>
</evidence>
<gene>
    <name evidence="1" type="ORF">SAMN04487987_11217</name>
</gene>